<dbReference type="InterPro" id="IPR014710">
    <property type="entry name" value="RmlC-like_jellyroll"/>
</dbReference>
<dbReference type="SUPFAM" id="SSF51206">
    <property type="entry name" value="cAMP-binding domain-like"/>
    <property type="match status" value="1"/>
</dbReference>
<dbReference type="EMBL" id="RCZG01000007">
    <property type="protein sequence ID" value="TPG32677.1"/>
    <property type="molecule type" value="Genomic_DNA"/>
</dbReference>
<dbReference type="InterPro" id="IPR000644">
    <property type="entry name" value="CBS_dom"/>
</dbReference>
<dbReference type="Pfam" id="PF00027">
    <property type="entry name" value="cNMP_binding"/>
    <property type="match status" value="1"/>
</dbReference>
<dbReference type="PANTHER" id="PTHR43080:SF2">
    <property type="entry name" value="CBS DOMAIN-CONTAINING PROTEIN"/>
    <property type="match status" value="1"/>
</dbReference>
<organism evidence="5 6">
    <name type="scientific">Mycolicibacterium hodleri</name>
    <dbReference type="NCBI Taxonomy" id="49897"/>
    <lineage>
        <taxon>Bacteria</taxon>
        <taxon>Bacillati</taxon>
        <taxon>Actinomycetota</taxon>
        <taxon>Actinomycetes</taxon>
        <taxon>Mycobacteriales</taxon>
        <taxon>Mycobacteriaceae</taxon>
        <taxon>Mycolicibacterium</taxon>
    </lineage>
</organism>
<dbReference type="Gene3D" id="3.10.580.10">
    <property type="entry name" value="CBS-domain"/>
    <property type="match status" value="1"/>
</dbReference>
<dbReference type="InterPro" id="IPR000595">
    <property type="entry name" value="cNMP-bd_dom"/>
</dbReference>
<dbReference type="OrthoDB" id="9789996at2"/>
<dbReference type="Pfam" id="PF00571">
    <property type="entry name" value="CBS"/>
    <property type="match status" value="1"/>
</dbReference>
<evidence type="ECO:0000313" key="5">
    <source>
        <dbReference type="EMBL" id="TPG32677.1"/>
    </source>
</evidence>
<evidence type="ECO:0008006" key="7">
    <source>
        <dbReference type="Google" id="ProtNLM"/>
    </source>
</evidence>
<dbReference type="SUPFAM" id="SSF54631">
    <property type="entry name" value="CBS-domain pair"/>
    <property type="match status" value="1"/>
</dbReference>
<feature type="domain" description="Cyclic nucleotide-binding" evidence="3">
    <location>
        <begin position="13"/>
        <end position="103"/>
    </location>
</feature>
<dbReference type="AlphaFoldDB" id="A0A502E5A1"/>
<dbReference type="RefSeq" id="WP_140693669.1">
    <property type="nucleotide sequence ID" value="NZ_RCZG01000007.1"/>
</dbReference>
<name>A0A502E5A1_9MYCO</name>
<dbReference type="InterPro" id="IPR005105">
    <property type="entry name" value="GlnD_Uridyltrans_N"/>
</dbReference>
<evidence type="ECO:0000259" key="4">
    <source>
        <dbReference type="PROSITE" id="PS51371"/>
    </source>
</evidence>
<protein>
    <recommendedName>
        <fullName evidence="7">Cyclic nucleotide-binding protein</fullName>
    </recommendedName>
</protein>
<dbReference type="Pfam" id="PF03445">
    <property type="entry name" value="DUF294"/>
    <property type="match status" value="1"/>
</dbReference>
<sequence>MKEFLDFLGAQSPYDRLDDEDLQLLAKSVEVEYFTSDTVIVEADAAPLDCLYVVRVGAVDIVDRGRITDVLGAGETFGHISVLSGLPPPLQVRAAEDTLCYRIPDPRTFLAHPDRLRFAHYGGLVARERLINSGESFARLERPIGEVAHPITWCDADDAIRTVAGLMTNEGRSCALFLHRGQIGIVTDDDFRRRVATGEIGVDAPISMIASTPAIVMSTDRTVSAAYLFMVEHGIHHLVVVDAVGTAVGVARVVDMAAAEVRNPLVIRSAAAAATTMDELVEACRLLTPTTVELWDAGLPVEHVGALLSAMVESIFQKIVELHTTTSPLADLDCSWMLMGSLGRREPLPNSDVDTALAWAVRQPSDAVFTREQVASATGPLVAALTRCGLTPCPQGLNASMPLFNRSQRQWREMADVWRASPDNVNYLLMASTVLDARPITRPVLIQPLRNALVGGIGRDAFTRALSRFSMLDRPPSGFVRGFVVEHFGEQKGHLNLKKSGLRPVASLARALAQRTGDPTGSTLQRLDRARRSGLLTADEADALAGAFKLFYHLVFESQIAAIKDGRPVESAIDPGKLDPLERRHLRSAFRTINGIQDRLSRKWFGYEGL</sequence>
<comment type="caution">
    <text evidence="5">The sequence shown here is derived from an EMBL/GenBank/DDBJ whole genome shotgun (WGS) entry which is preliminary data.</text>
</comment>
<evidence type="ECO:0000256" key="1">
    <source>
        <dbReference type="ARBA" id="ARBA00023122"/>
    </source>
</evidence>
<dbReference type="PANTHER" id="PTHR43080">
    <property type="entry name" value="CBS DOMAIN-CONTAINING PROTEIN CBSX3, MITOCHONDRIAL"/>
    <property type="match status" value="1"/>
</dbReference>
<dbReference type="Proteomes" id="UP000320095">
    <property type="component" value="Unassembled WGS sequence"/>
</dbReference>
<evidence type="ECO:0000259" key="3">
    <source>
        <dbReference type="PROSITE" id="PS50042"/>
    </source>
</evidence>
<evidence type="ECO:0000256" key="2">
    <source>
        <dbReference type="PROSITE-ProRule" id="PRU00703"/>
    </source>
</evidence>
<dbReference type="Gene3D" id="2.60.120.10">
    <property type="entry name" value="Jelly Rolls"/>
    <property type="match status" value="1"/>
</dbReference>
<keyword evidence="6" id="KW-1185">Reference proteome</keyword>
<dbReference type="GO" id="GO:0008773">
    <property type="term" value="F:[protein-PII] uridylyltransferase activity"/>
    <property type="evidence" value="ECO:0007669"/>
    <property type="project" value="InterPro"/>
</dbReference>
<feature type="domain" description="CBS" evidence="4">
    <location>
        <begin position="210"/>
        <end position="267"/>
    </location>
</feature>
<dbReference type="PROSITE" id="PS50042">
    <property type="entry name" value="CNMP_BINDING_3"/>
    <property type="match status" value="1"/>
</dbReference>
<dbReference type="CDD" id="cd05401">
    <property type="entry name" value="NT_GlnE_GlnD_like"/>
    <property type="match status" value="1"/>
</dbReference>
<dbReference type="InterPro" id="IPR018490">
    <property type="entry name" value="cNMP-bd_dom_sf"/>
</dbReference>
<reference evidence="5 6" key="1">
    <citation type="journal article" date="2019" name="Environ. Microbiol.">
        <title>Species interactions and distinct microbial communities in high Arctic permafrost affected cryosols are associated with the CH4 and CO2 gas fluxes.</title>
        <authorList>
            <person name="Altshuler I."/>
            <person name="Hamel J."/>
            <person name="Turney S."/>
            <person name="Magnuson E."/>
            <person name="Levesque R."/>
            <person name="Greer C."/>
            <person name="Whyte L.G."/>
        </authorList>
    </citation>
    <scope>NUCLEOTIDE SEQUENCE [LARGE SCALE GENOMIC DNA]</scope>
    <source>
        <strain evidence="5 6">S5.20</strain>
    </source>
</reference>
<dbReference type="InterPro" id="IPR018821">
    <property type="entry name" value="DUF294_put_nucleoTrafse_sb-bd"/>
</dbReference>
<dbReference type="CDD" id="cd00038">
    <property type="entry name" value="CAP_ED"/>
    <property type="match status" value="1"/>
</dbReference>
<dbReference type="PROSITE" id="PS51371">
    <property type="entry name" value="CBS"/>
    <property type="match status" value="1"/>
</dbReference>
<gene>
    <name evidence="5" type="ORF">EAH80_17850</name>
</gene>
<dbReference type="InterPro" id="IPR051257">
    <property type="entry name" value="Diverse_CBS-Domain"/>
</dbReference>
<keyword evidence="1 2" id="KW-0129">CBS domain</keyword>
<accession>A0A502E5A1</accession>
<evidence type="ECO:0000313" key="6">
    <source>
        <dbReference type="Proteomes" id="UP000320095"/>
    </source>
</evidence>
<proteinExistence type="predicted"/>
<dbReference type="Pfam" id="PF10335">
    <property type="entry name" value="DUF294_C"/>
    <property type="match status" value="1"/>
</dbReference>
<dbReference type="InterPro" id="IPR046342">
    <property type="entry name" value="CBS_dom_sf"/>
</dbReference>